<name>A0A1Y1HUM8_KLENI</name>
<evidence type="ECO:0000256" key="5">
    <source>
        <dbReference type="ARBA" id="ARBA00023136"/>
    </source>
</evidence>
<evidence type="ECO:0000256" key="3">
    <source>
        <dbReference type="ARBA" id="ARBA00022824"/>
    </source>
</evidence>
<organism evidence="7 8">
    <name type="scientific">Klebsormidium nitens</name>
    <name type="common">Green alga</name>
    <name type="synonym">Ulothrix nitens</name>
    <dbReference type="NCBI Taxonomy" id="105231"/>
    <lineage>
        <taxon>Eukaryota</taxon>
        <taxon>Viridiplantae</taxon>
        <taxon>Streptophyta</taxon>
        <taxon>Klebsormidiophyceae</taxon>
        <taxon>Klebsormidiales</taxon>
        <taxon>Klebsormidiaceae</taxon>
        <taxon>Klebsormidium</taxon>
    </lineage>
</organism>
<evidence type="ECO:0000256" key="2">
    <source>
        <dbReference type="ARBA" id="ARBA00022692"/>
    </source>
</evidence>
<gene>
    <name evidence="7" type="ORF">KFL_000830140</name>
</gene>
<dbReference type="Pfam" id="PF11712">
    <property type="entry name" value="Vma12"/>
    <property type="match status" value="1"/>
</dbReference>
<keyword evidence="5" id="KW-0472">Membrane</keyword>
<dbReference type="OrthoDB" id="2018698at2759"/>
<protein>
    <submittedName>
        <fullName evidence="7">Uncharacterized protein</fullName>
    </submittedName>
</protein>
<dbReference type="PANTHER" id="PTHR31394">
    <property type="entry name" value="TRANSMEMBRANE PROTEIN 199"/>
    <property type="match status" value="1"/>
</dbReference>
<evidence type="ECO:0000256" key="1">
    <source>
        <dbReference type="ARBA" id="ARBA00004477"/>
    </source>
</evidence>
<dbReference type="GO" id="GO:0005789">
    <property type="term" value="C:endoplasmic reticulum membrane"/>
    <property type="evidence" value="ECO:0007669"/>
    <property type="project" value="UniProtKB-SubCell"/>
</dbReference>
<keyword evidence="2" id="KW-0812">Transmembrane</keyword>
<reference evidence="7 8" key="1">
    <citation type="journal article" date="2014" name="Nat. Commun.">
        <title>Klebsormidium flaccidum genome reveals primary factors for plant terrestrial adaptation.</title>
        <authorList>
            <person name="Hori K."/>
            <person name="Maruyama F."/>
            <person name="Fujisawa T."/>
            <person name="Togashi T."/>
            <person name="Yamamoto N."/>
            <person name="Seo M."/>
            <person name="Sato S."/>
            <person name="Yamada T."/>
            <person name="Mori H."/>
            <person name="Tajima N."/>
            <person name="Moriyama T."/>
            <person name="Ikeuchi M."/>
            <person name="Watanabe M."/>
            <person name="Wada H."/>
            <person name="Kobayashi K."/>
            <person name="Saito M."/>
            <person name="Masuda T."/>
            <person name="Sasaki-Sekimoto Y."/>
            <person name="Mashiguchi K."/>
            <person name="Awai K."/>
            <person name="Shimojima M."/>
            <person name="Masuda S."/>
            <person name="Iwai M."/>
            <person name="Nobusawa T."/>
            <person name="Narise T."/>
            <person name="Kondo S."/>
            <person name="Saito H."/>
            <person name="Sato R."/>
            <person name="Murakawa M."/>
            <person name="Ihara Y."/>
            <person name="Oshima-Yamada Y."/>
            <person name="Ohtaka K."/>
            <person name="Satoh M."/>
            <person name="Sonobe K."/>
            <person name="Ishii M."/>
            <person name="Ohtani R."/>
            <person name="Kanamori-Sato M."/>
            <person name="Honoki R."/>
            <person name="Miyazaki D."/>
            <person name="Mochizuki H."/>
            <person name="Umetsu J."/>
            <person name="Higashi K."/>
            <person name="Shibata D."/>
            <person name="Kamiya Y."/>
            <person name="Sato N."/>
            <person name="Nakamura Y."/>
            <person name="Tabata S."/>
            <person name="Ida S."/>
            <person name="Kurokawa K."/>
            <person name="Ohta H."/>
        </authorList>
    </citation>
    <scope>NUCLEOTIDE SEQUENCE [LARGE SCALE GENOMIC DNA]</scope>
    <source>
        <strain evidence="7 8">NIES-2285</strain>
    </source>
</reference>
<dbReference type="GO" id="GO:0012505">
    <property type="term" value="C:endomembrane system"/>
    <property type="evidence" value="ECO:0000318"/>
    <property type="project" value="GO_Central"/>
</dbReference>
<dbReference type="EMBL" id="DF237032">
    <property type="protein sequence ID" value="GAQ81532.1"/>
    <property type="molecule type" value="Genomic_DNA"/>
</dbReference>
<evidence type="ECO:0000313" key="8">
    <source>
        <dbReference type="Proteomes" id="UP000054558"/>
    </source>
</evidence>
<dbReference type="PANTHER" id="PTHR31394:SF1">
    <property type="entry name" value="TRANSMEMBRANE PROTEIN 199"/>
    <property type="match status" value="1"/>
</dbReference>
<dbReference type="OMA" id="RAIWCAA"/>
<evidence type="ECO:0000256" key="6">
    <source>
        <dbReference type="SAM" id="Coils"/>
    </source>
</evidence>
<keyword evidence="6" id="KW-0175">Coiled coil</keyword>
<dbReference type="AlphaFoldDB" id="A0A1Y1HUM8"/>
<evidence type="ECO:0000256" key="4">
    <source>
        <dbReference type="ARBA" id="ARBA00022989"/>
    </source>
</evidence>
<sequence>MAESKGLVFKQTPKIRDLLSDAIVLSSLPSDIGAQLVPLLDDDSALVPYPLLRTLCQSLREEEKDRAGPYLHQVLQGASPHLVSPPPRQRSKALEARLAKLRTEAEEREYAELVRDVTKKQREEAERVPFATYKEQLGLGLHVIFTMGTGYACGYYFLRALFPHDYTLHQLGGVRVIVSAPAHCRAHAPRVKVEPWLNRVKHLKRFVRHGAPYPHQADWWSNR</sequence>
<keyword evidence="3" id="KW-0256">Endoplasmic reticulum</keyword>
<keyword evidence="8" id="KW-1185">Reference proteome</keyword>
<keyword evidence="4" id="KW-1133">Transmembrane helix</keyword>
<dbReference type="InterPro" id="IPR021013">
    <property type="entry name" value="ATPase_Vma12"/>
</dbReference>
<feature type="coiled-coil region" evidence="6">
    <location>
        <begin position="91"/>
        <end position="123"/>
    </location>
</feature>
<dbReference type="Proteomes" id="UP000054558">
    <property type="component" value="Unassembled WGS sequence"/>
</dbReference>
<evidence type="ECO:0000313" key="7">
    <source>
        <dbReference type="EMBL" id="GAQ81532.1"/>
    </source>
</evidence>
<accession>A0A1Y1HUM8</accession>
<dbReference type="GO" id="GO:0070072">
    <property type="term" value="P:vacuolar proton-transporting V-type ATPase complex assembly"/>
    <property type="evidence" value="ECO:0007669"/>
    <property type="project" value="InterPro"/>
</dbReference>
<proteinExistence type="predicted"/>
<comment type="subcellular location">
    <subcellularLocation>
        <location evidence="1">Endoplasmic reticulum membrane</location>
        <topology evidence="1">Multi-pass membrane protein</topology>
    </subcellularLocation>
</comment>